<proteinExistence type="predicted"/>
<evidence type="ECO:0000313" key="1">
    <source>
        <dbReference type="EMBL" id="QPC63419.1"/>
    </source>
</evidence>
<dbReference type="EMBL" id="CP064749">
    <property type="protein sequence ID" value="QPC63419.1"/>
    <property type="molecule type" value="Genomic_DNA"/>
</dbReference>
<dbReference type="AlphaFoldDB" id="A0A7S8D7G4"/>
<reference evidence="1" key="1">
    <citation type="submission" date="2020-11" db="EMBL/GenBank/DDBJ databases">
        <title>The chromosome-scale genome resource for two endophytic Fusarium species: F. culmorum and F. pseudograminearum.</title>
        <authorList>
            <person name="Yuan Z."/>
        </authorList>
    </citation>
    <scope>NUCLEOTIDE SEQUENCE</scope>
    <source>
        <strain evidence="1">Class2-1B</strain>
    </source>
</reference>
<gene>
    <name evidence="1" type="ORF">HYE67_005650</name>
</gene>
<sequence length="433" mass="48919">MSRVPISQSYASGDCYDQFYFYEDLAPSRKSYSEYYTGGQEVEPVFYENKTPRNLSYSHYNANGQGNDQSSFYQDLNPSYSSYSEYSVYGQEVESVSCEATTSYTSPYSDYYATGQGYDQSRFCEDSGPSYSSYSEYNAYGKEVETVFREVTAQKMTPYFDDDGVGLGIMVPDYSEYYDNSPTPTSETQSEVVPPALSLANPHSNSAVKSIWFGNESRLGSLYYSPESEETVTAATMNYSVNNSSTGTSTLRPPAPDLRYLDEDDSTSSLFNLDEGWEEQLIDSYAAEVEECTFLPRDSFFSNVAYSTLPPSSESVFRRNTDAMPRSEAFSPSRFRDEYLSLWVYYGDMTSVTSGTVTLQHVAEVAQVAEIAHINDDDDDEELTRRDSGGSFTRKCLEKLASPQTYSKLFKRAEQKLVSRSKKRLQKVGNRRR</sequence>
<accession>A0A7S8D7G4</accession>
<organism evidence="1 2">
    <name type="scientific">Fusarium culmorum</name>
    <dbReference type="NCBI Taxonomy" id="5516"/>
    <lineage>
        <taxon>Eukaryota</taxon>
        <taxon>Fungi</taxon>
        <taxon>Dikarya</taxon>
        <taxon>Ascomycota</taxon>
        <taxon>Pezizomycotina</taxon>
        <taxon>Sordariomycetes</taxon>
        <taxon>Hypocreomycetidae</taxon>
        <taxon>Hypocreales</taxon>
        <taxon>Nectriaceae</taxon>
        <taxon>Fusarium</taxon>
    </lineage>
</organism>
<protein>
    <submittedName>
        <fullName evidence="1">Uncharacterized protein</fullName>
    </submittedName>
</protein>
<name>A0A7S8D7G4_FUSCU</name>
<dbReference type="Proteomes" id="UP000663297">
    <property type="component" value="Chromosome 3"/>
</dbReference>
<evidence type="ECO:0000313" key="2">
    <source>
        <dbReference type="Proteomes" id="UP000663297"/>
    </source>
</evidence>